<comment type="caution">
    <text evidence="5">The sequence shown here is derived from an EMBL/GenBank/DDBJ whole genome shotgun (WGS) entry which is preliminary data.</text>
</comment>
<evidence type="ECO:0000313" key="5">
    <source>
        <dbReference type="EMBL" id="KYO51831.1"/>
    </source>
</evidence>
<evidence type="ECO:0000256" key="3">
    <source>
        <dbReference type="ARBA" id="ARBA00023163"/>
    </source>
</evidence>
<dbReference type="OrthoDB" id="194599at2"/>
<feature type="domain" description="HTH arsR-type" evidence="4">
    <location>
        <begin position="5"/>
        <end position="99"/>
    </location>
</feature>
<dbReference type="InterPro" id="IPR011991">
    <property type="entry name" value="ArsR-like_HTH"/>
</dbReference>
<dbReference type="PANTHER" id="PTHR43132">
    <property type="entry name" value="ARSENICAL RESISTANCE OPERON REPRESSOR ARSR-RELATED"/>
    <property type="match status" value="1"/>
</dbReference>
<name>A0A161R2J6_9PROT</name>
<dbReference type="Gene3D" id="1.10.10.10">
    <property type="entry name" value="Winged helix-like DNA-binding domain superfamily/Winged helix DNA-binding domain"/>
    <property type="match status" value="1"/>
</dbReference>
<dbReference type="CDD" id="cd00090">
    <property type="entry name" value="HTH_ARSR"/>
    <property type="match status" value="1"/>
</dbReference>
<sequence>MKIEAMTETAERVAELMKTLSHPKRLLILCNLVEGERSVGDLARLTDMRETAVSQQLALLRREGIVAPRREAQSILYRLARPDVAKLLGFLYATYCTPSETTEGAAPITESVA</sequence>
<dbReference type="InterPro" id="IPR036390">
    <property type="entry name" value="WH_DNA-bd_sf"/>
</dbReference>
<reference evidence="5 6" key="1">
    <citation type="submission" date="2015-12" db="EMBL/GenBank/DDBJ databases">
        <title>Genome sequence of Tistrella mobilis MCCC 1A02139.</title>
        <authorList>
            <person name="Lu L."/>
            <person name="Lai Q."/>
            <person name="Shao Z."/>
            <person name="Qian P."/>
        </authorList>
    </citation>
    <scope>NUCLEOTIDE SEQUENCE [LARGE SCALE GENOMIC DNA]</scope>
    <source>
        <strain evidence="5 6">MCCC 1A02139</strain>
    </source>
</reference>
<keyword evidence="2" id="KW-0238">DNA-binding</keyword>
<evidence type="ECO:0000256" key="2">
    <source>
        <dbReference type="ARBA" id="ARBA00023125"/>
    </source>
</evidence>
<dbReference type="PRINTS" id="PR00778">
    <property type="entry name" value="HTHARSR"/>
</dbReference>
<dbReference type="Pfam" id="PF01022">
    <property type="entry name" value="HTH_5"/>
    <property type="match status" value="1"/>
</dbReference>
<accession>A0A161R2J6</accession>
<dbReference type="SUPFAM" id="SSF46785">
    <property type="entry name" value="Winged helix' DNA-binding domain"/>
    <property type="match status" value="1"/>
</dbReference>
<evidence type="ECO:0000259" key="4">
    <source>
        <dbReference type="PROSITE" id="PS50987"/>
    </source>
</evidence>
<dbReference type="InterPro" id="IPR051011">
    <property type="entry name" value="Metal_resp_trans_reg"/>
</dbReference>
<dbReference type="EMBL" id="LPZR01000165">
    <property type="protein sequence ID" value="KYO51831.1"/>
    <property type="molecule type" value="Genomic_DNA"/>
</dbReference>
<keyword evidence="3" id="KW-0804">Transcription</keyword>
<keyword evidence="1" id="KW-0805">Transcription regulation</keyword>
<dbReference type="GO" id="GO:0003700">
    <property type="term" value="F:DNA-binding transcription factor activity"/>
    <property type="evidence" value="ECO:0007669"/>
    <property type="project" value="InterPro"/>
</dbReference>
<dbReference type="InterPro" id="IPR036388">
    <property type="entry name" value="WH-like_DNA-bd_sf"/>
</dbReference>
<evidence type="ECO:0000313" key="6">
    <source>
        <dbReference type="Proteomes" id="UP000075787"/>
    </source>
</evidence>
<dbReference type="NCBIfam" id="NF033788">
    <property type="entry name" value="HTH_metalloreg"/>
    <property type="match status" value="1"/>
</dbReference>
<dbReference type="InterPro" id="IPR001845">
    <property type="entry name" value="HTH_ArsR_DNA-bd_dom"/>
</dbReference>
<proteinExistence type="predicted"/>
<protein>
    <submittedName>
        <fullName evidence="5">ArsR family transcriptional regulator</fullName>
    </submittedName>
</protein>
<gene>
    <name evidence="5" type="ORF">AUP44_07550</name>
</gene>
<dbReference type="PROSITE" id="PS50987">
    <property type="entry name" value="HTH_ARSR_2"/>
    <property type="match status" value="1"/>
</dbReference>
<organism evidence="5 6">
    <name type="scientific">Tistrella mobilis</name>
    <dbReference type="NCBI Taxonomy" id="171437"/>
    <lineage>
        <taxon>Bacteria</taxon>
        <taxon>Pseudomonadati</taxon>
        <taxon>Pseudomonadota</taxon>
        <taxon>Alphaproteobacteria</taxon>
        <taxon>Geminicoccales</taxon>
        <taxon>Geminicoccaceae</taxon>
        <taxon>Tistrella</taxon>
    </lineage>
</organism>
<dbReference type="AlphaFoldDB" id="A0A161R2J6"/>
<dbReference type="GO" id="GO:0003677">
    <property type="term" value="F:DNA binding"/>
    <property type="evidence" value="ECO:0007669"/>
    <property type="project" value="UniProtKB-KW"/>
</dbReference>
<dbReference type="SMART" id="SM00418">
    <property type="entry name" value="HTH_ARSR"/>
    <property type="match status" value="1"/>
</dbReference>
<dbReference type="Proteomes" id="UP000075787">
    <property type="component" value="Unassembled WGS sequence"/>
</dbReference>
<dbReference type="PANTHER" id="PTHR43132:SF2">
    <property type="entry name" value="ARSENICAL RESISTANCE OPERON REPRESSOR ARSR-RELATED"/>
    <property type="match status" value="1"/>
</dbReference>
<evidence type="ECO:0000256" key="1">
    <source>
        <dbReference type="ARBA" id="ARBA00023015"/>
    </source>
</evidence>